<protein>
    <submittedName>
        <fullName evidence="11">Uncharacterized protein</fullName>
    </submittedName>
</protein>
<evidence type="ECO:0000256" key="9">
    <source>
        <dbReference type="ARBA" id="ARBA00023211"/>
    </source>
</evidence>
<evidence type="ECO:0000256" key="5">
    <source>
        <dbReference type="ARBA" id="ARBA00022723"/>
    </source>
</evidence>
<dbReference type="SUPFAM" id="SSF56371">
    <property type="entry name" value="Ribosome inactivating proteins (RIP)"/>
    <property type="match status" value="1"/>
</dbReference>
<dbReference type="InterPro" id="IPR037227">
    <property type="entry name" value="EndoU-like"/>
</dbReference>
<comment type="similarity">
    <text evidence="2">Belongs to the ENDOU family.</text>
</comment>
<sequence length="645" mass="73111">MSVFIELVETFCLPTLTEESYYDKISGLLDRYPKRGRAFRSVLPENDPKTADDYVSMKFCTIGRVPVYGIYNKSDLQLSAVCVQGTLFAIDDCDLDPNLVPDLQFHRVILDIRHSSLAVSTLSLGYMPEKKNEWTSAIVLLSGMTTQAVRFYRMKGHVGQGLTKKARVPNIPHYRDLRLQNRWHDICKAVRREEYPYQYNLCNYDNKFTTDLIELCWIRYTVALINFGDGVKGENFSRKYTKERGQSKGSHEKHVHEQLLRLTNCRWLPKLLNARVLAPECLVGPMIRYKKSHVPAPTDAARLQGRGKVYKFDASGSFLWFKRHNATSPASYGTSAGCVRTLFTATIFSMQRSRCEVDKIKSNPFFRSLDSELGGVTNPVMVSTSGKYLSGFDQFEISKEEKNLKRDKGNQVARMIVGNSRNRITVRQKEVKGERNGVLCSHNSNEDPLGNGSPGAATVSSMLKSTDLSKINGKLLNLPSLPNVSDFHRFKNELKTFLPSVHFLPSFSDIGNGDDSIVFGEKWIAFDNEQEKVVERHVSLRLIKFVIMYIALQPDSETQLLTILLEWNGVMKSVSSTLVGLSPEFELALYRLCFCMGNENNYVELGPYLVNIKCHCLGKKILDQLSLLLETGLYMNCSDASIFHH</sequence>
<reference evidence="11" key="1">
    <citation type="journal article" date="2016" name="Nat. Genet.">
        <title>A high-quality carrot genome assembly provides new insights into carotenoid accumulation and asterid genome evolution.</title>
        <authorList>
            <person name="Iorizzo M."/>
            <person name="Ellison S."/>
            <person name="Senalik D."/>
            <person name="Zeng P."/>
            <person name="Satapoomin P."/>
            <person name="Huang J."/>
            <person name="Bowman M."/>
            <person name="Iovene M."/>
            <person name="Sanseverino W."/>
            <person name="Cavagnaro P."/>
            <person name="Yildiz M."/>
            <person name="Macko-Podgorni A."/>
            <person name="Moranska E."/>
            <person name="Grzebelus E."/>
            <person name="Grzebelus D."/>
            <person name="Ashrafi H."/>
            <person name="Zheng Z."/>
            <person name="Cheng S."/>
            <person name="Spooner D."/>
            <person name="Van Deynze A."/>
            <person name="Simon P."/>
        </authorList>
    </citation>
    <scope>NUCLEOTIDE SEQUENCE</scope>
    <source>
        <tissue evidence="11">Leaf</tissue>
    </source>
</reference>
<evidence type="ECO:0000256" key="2">
    <source>
        <dbReference type="ARBA" id="ARBA00010168"/>
    </source>
</evidence>
<evidence type="ECO:0000256" key="10">
    <source>
        <dbReference type="ARBA" id="ARBA00023239"/>
    </source>
</evidence>
<evidence type="ECO:0000256" key="8">
    <source>
        <dbReference type="ARBA" id="ARBA00022884"/>
    </source>
</evidence>
<evidence type="ECO:0000256" key="1">
    <source>
        <dbReference type="ARBA" id="ARBA00001936"/>
    </source>
</evidence>
<keyword evidence="9" id="KW-0464">Manganese</keyword>
<dbReference type="EMBL" id="CP093344">
    <property type="protein sequence ID" value="WOG87137.1"/>
    <property type="molecule type" value="Genomic_DNA"/>
</dbReference>
<dbReference type="InterPro" id="IPR036041">
    <property type="entry name" value="Ribosome-inact_prot_sf"/>
</dbReference>
<keyword evidence="6" id="KW-0255">Endonuclease</keyword>
<dbReference type="Pfam" id="PF09412">
    <property type="entry name" value="XendoU"/>
    <property type="match status" value="1"/>
</dbReference>
<evidence type="ECO:0000256" key="6">
    <source>
        <dbReference type="ARBA" id="ARBA00022759"/>
    </source>
</evidence>
<keyword evidence="10" id="KW-0456">Lyase</keyword>
<dbReference type="Gramene" id="KZN04817">
    <property type="protein sequence ID" value="KZN04817"/>
    <property type="gene ID" value="DCAR_005654"/>
</dbReference>
<keyword evidence="4" id="KW-0540">Nuclease</keyword>
<dbReference type="GO" id="GO:0003723">
    <property type="term" value="F:RNA binding"/>
    <property type="evidence" value="ECO:0007669"/>
    <property type="project" value="UniProtKB-KW"/>
</dbReference>
<dbReference type="GO" id="GO:0016829">
    <property type="term" value="F:lyase activity"/>
    <property type="evidence" value="ECO:0007669"/>
    <property type="project" value="UniProtKB-KW"/>
</dbReference>
<keyword evidence="8" id="KW-0694">RNA-binding</keyword>
<organism evidence="11 12">
    <name type="scientific">Daucus carota subsp. sativus</name>
    <name type="common">Carrot</name>
    <dbReference type="NCBI Taxonomy" id="79200"/>
    <lineage>
        <taxon>Eukaryota</taxon>
        <taxon>Viridiplantae</taxon>
        <taxon>Streptophyta</taxon>
        <taxon>Embryophyta</taxon>
        <taxon>Tracheophyta</taxon>
        <taxon>Spermatophyta</taxon>
        <taxon>Magnoliopsida</taxon>
        <taxon>eudicotyledons</taxon>
        <taxon>Gunneridae</taxon>
        <taxon>Pentapetalae</taxon>
        <taxon>asterids</taxon>
        <taxon>campanulids</taxon>
        <taxon>Apiales</taxon>
        <taxon>Apiaceae</taxon>
        <taxon>Apioideae</taxon>
        <taxon>Scandiceae</taxon>
        <taxon>Daucinae</taxon>
        <taxon>Daucus</taxon>
        <taxon>Daucus sect. Daucus</taxon>
    </lineage>
</organism>
<dbReference type="InterPro" id="IPR039787">
    <property type="entry name" value="ENDOU"/>
</dbReference>
<dbReference type="GO" id="GO:0017148">
    <property type="term" value="P:negative regulation of translation"/>
    <property type="evidence" value="ECO:0007669"/>
    <property type="project" value="InterPro"/>
</dbReference>
<keyword evidence="12" id="KW-1185">Reference proteome</keyword>
<dbReference type="AlphaFoldDB" id="A0A161Y632"/>
<dbReference type="GO" id="GO:0046872">
    <property type="term" value="F:metal ion binding"/>
    <property type="evidence" value="ECO:0007669"/>
    <property type="project" value="UniProtKB-KW"/>
</dbReference>
<proteinExistence type="inferred from homology"/>
<dbReference type="Proteomes" id="UP000077755">
    <property type="component" value="Chromosome 2"/>
</dbReference>
<gene>
    <name evidence="11" type="ORF">DCAR_0206360</name>
</gene>
<evidence type="ECO:0000313" key="11">
    <source>
        <dbReference type="EMBL" id="WOG87137.1"/>
    </source>
</evidence>
<comment type="cofactor">
    <cofactor evidence="1">
        <name>Mn(2+)</name>
        <dbReference type="ChEBI" id="CHEBI:29035"/>
    </cofactor>
</comment>
<dbReference type="PANTHER" id="PTHR12439">
    <property type="entry name" value="PLACENTAL PROTEIN 11-RELATED"/>
    <property type="match status" value="1"/>
</dbReference>
<dbReference type="GO" id="GO:0030598">
    <property type="term" value="F:rRNA N-glycosylase activity"/>
    <property type="evidence" value="ECO:0007669"/>
    <property type="project" value="InterPro"/>
</dbReference>
<dbReference type="InterPro" id="IPR018998">
    <property type="entry name" value="EndoU_C"/>
</dbReference>
<evidence type="ECO:0000256" key="4">
    <source>
        <dbReference type="ARBA" id="ARBA00022722"/>
    </source>
</evidence>
<name>A0A161Y632_DAUCS</name>
<comment type="subunit">
    <text evidence="3">Monomer.</text>
</comment>
<evidence type="ECO:0000256" key="7">
    <source>
        <dbReference type="ARBA" id="ARBA00022801"/>
    </source>
</evidence>
<dbReference type="PANTHER" id="PTHR12439:SF11">
    <property type="entry name" value="URIDYLATE-SPECIFIC ENDORIBONUCLEASE"/>
    <property type="match status" value="1"/>
</dbReference>
<dbReference type="SUPFAM" id="SSF142877">
    <property type="entry name" value="EndoU-like"/>
    <property type="match status" value="1"/>
</dbReference>
<accession>A0A161Y632</accession>
<evidence type="ECO:0000313" key="12">
    <source>
        <dbReference type="Proteomes" id="UP000077755"/>
    </source>
</evidence>
<keyword evidence="5" id="KW-0479">Metal-binding</keyword>
<keyword evidence="7" id="KW-0378">Hydrolase</keyword>
<reference evidence="11" key="2">
    <citation type="submission" date="2022-03" db="EMBL/GenBank/DDBJ databases">
        <title>Draft title - Genomic analysis of global carrot germplasm unveils the trajectory of domestication and the origin of high carotenoid orange carrot.</title>
        <authorList>
            <person name="Iorizzo M."/>
            <person name="Ellison S."/>
            <person name="Senalik D."/>
            <person name="Macko-Podgorni A."/>
            <person name="Grzebelus D."/>
            <person name="Bostan H."/>
            <person name="Rolling W."/>
            <person name="Curaba J."/>
            <person name="Simon P."/>
        </authorList>
    </citation>
    <scope>NUCLEOTIDE SEQUENCE</scope>
    <source>
        <tissue evidence="11">Leaf</tissue>
    </source>
</reference>
<dbReference type="GO" id="GO:0004521">
    <property type="term" value="F:RNA endonuclease activity"/>
    <property type="evidence" value="ECO:0007669"/>
    <property type="project" value="InterPro"/>
</dbReference>
<evidence type="ECO:0000256" key="3">
    <source>
        <dbReference type="ARBA" id="ARBA00011245"/>
    </source>
</evidence>